<reference evidence="6" key="2">
    <citation type="submission" date="2013-01" db="EMBL/GenBank/DDBJ databases">
        <title>The wheat powdery mildew genome reveals unique evolution of an obligate biotroph.</title>
        <authorList>
            <person name="Oberhaensli S."/>
            <person name="Wicker T."/>
            <person name="Keller B."/>
        </authorList>
    </citation>
    <scope>NUCLEOTIDE SEQUENCE</scope>
    <source>
        <strain evidence="6">96224</strain>
    </source>
</reference>
<protein>
    <submittedName>
        <fullName evidence="7">Bgt-2286</fullName>
    </submittedName>
    <submittedName>
        <fullName evidence="6">High-affinity zinc transporter of the plasma membrane</fullName>
    </submittedName>
</protein>
<feature type="transmembrane region" description="Helical" evidence="5">
    <location>
        <begin position="17"/>
        <end position="40"/>
    </location>
</feature>
<evidence type="ECO:0000313" key="8">
    <source>
        <dbReference type="Proteomes" id="UP000053110"/>
    </source>
</evidence>
<name>A0A061HFW2_BLUGR</name>
<dbReference type="GO" id="GO:0005886">
    <property type="term" value="C:plasma membrane"/>
    <property type="evidence" value="ECO:0007669"/>
    <property type="project" value="EnsemblFungi"/>
</dbReference>
<dbReference type="EMBL" id="UIGY01000106">
    <property type="protein sequence ID" value="SUZ11005.1"/>
    <property type="molecule type" value="Genomic_DNA"/>
</dbReference>
<gene>
    <name evidence="6" type="ORF">BGT96224_2286</name>
    <name evidence="7" type="ORF">BGT96224V2_LOCUS4170</name>
</gene>
<evidence type="ECO:0000256" key="2">
    <source>
        <dbReference type="ARBA" id="ARBA00022692"/>
    </source>
</evidence>
<dbReference type="Pfam" id="PF02535">
    <property type="entry name" value="Zip"/>
    <property type="match status" value="1"/>
</dbReference>
<keyword evidence="4 5" id="KW-0472">Membrane</keyword>
<keyword evidence="3 5" id="KW-1133">Transmembrane helix</keyword>
<keyword evidence="2 5" id="KW-0812">Transmembrane</keyword>
<dbReference type="EMBL" id="KE375079">
    <property type="protein sequence ID" value="EPQ64187.1"/>
    <property type="molecule type" value="Genomic_DNA"/>
</dbReference>
<dbReference type="AlphaFoldDB" id="A0A061HFW2"/>
<dbReference type="Proteomes" id="UP000053110">
    <property type="component" value="Unassembled WGS sequence"/>
</dbReference>
<evidence type="ECO:0000256" key="5">
    <source>
        <dbReference type="SAM" id="Phobius"/>
    </source>
</evidence>
<evidence type="ECO:0000256" key="3">
    <source>
        <dbReference type="ARBA" id="ARBA00022989"/>
    </source>
</evidence>
<reference evidence="7" key="3">
    <citation type="submission" date="2018-07" db="EMBL/GenBank/DDBJ databases">
        <authorList>
            <person name="Quirk P.G."/>
            <person name="Krulwich T.A."/>
        </authorList>
    </citation>
    <scope>NUCLEOTIDE SEQUENCE</scope>
    <source>
        <strain evidence="7">96224</strain>
    </source>
</reference>
<sequence length="74" mass="8078">MDSTECNQGNGYDHSNFGIRVSSIFVIFAGSLIGVLLPFAAVKSKRLRVPDWILTIMKYFGSGVIIATAFIHVS</sequence>
<evidence type="ECO:0000313" key="6">
    <source>
        <dbReference type="EMBL" id="EPQ64187.1"/>
    </source>
</evidence>
<dbReference type="HOGENOM" id="CLU_2687470_0_0_1"/>
<dbReference type="InterPro" id="IPR003689">
    <property type="entry name" value="ZIP"/>
</dbReference>
<evidence type="ECO:0000256" key="4">
    <source>
        <dbReference type="ARBA" id="ARBA00023136"/>
    </source>
</evidence>
<dbReference type="GO" id="GO:0000007">
    <property type="term" value="F:low-affinity zinc ion transmembrane transporter activity"/>
    <property type="evidence" value="ECO:0007669"/>
    <property type="project" value="EnsemblFungi"/>
</dbReference>
<evidence type="ECO:0000313" key="7">
    <source>
        <dbReference type="EMBL" id="SUZ11005.1"/>
    </source>
</evidence>
<accession>A0A061HFW2</accession>
<comment type="subcellular location">
    <subcellularLocation>
        <location evidence="1">Membrane</location>
        <topology evidence="1">Multi-pass membrane protein</topology>
    </subcellularLocation>
</comment>
<dbReference type="GO" id="GO:0071578">
    <property type="term" value="P:zinc ion import across plasma membrane"/>
    <property type="evidence" value="ECO:0007669"/>
    <property type="project" value="EnsemblFungi"/>
</dbReference>
<evidence type="ECO:0000256" key="1">
    <source>
        <dbReference type="ARBA" id="ARBA00004141"/>
    </source>
</evidence>
<reference evidence="8" key="1">
    <citation type="journal article" date="2013" name="Nat. Genet.">
        <title>The wheat powdery mildew genome shows the unique evolution of an obligate biotroph.</title>
        <authorList>
            <person name="Wicker T."/>
            <person name="Oberhaensli S."/>
            <person name="Parlange F."/>
            <person name="Buchmann J.P."/>
            <person name="Shatalina M."/>
            <person name="Roffler S."/>
            <person name="Ben-David R."/>
            <person name="Dolezel J."/>
            <person name="Simkova H."/>
            <person name="Schulze-Lefert P."/>
            <person name="Spanu P.D."/>
            <person name="Bruggmann R."/>
            <person name="Amselem J."/>
            <person name="Quesneville H."/>
            <person name="Ver Loren van Themaat E."/>
            <person name="Paape T."/>
            <person name="Shimizu K.K."/>
            <person name="Keller B."/>
        </authorList>
    </citation>
    <scope>NUCLEOTIDE SEQUENCE [LARGE SCALE GENOMIC DNA]</scope>
    <source>
        <strain evidence="8">96224</strain>
    </source>
</reference>
<proteinExistence type="predicted"/>
<feature type="transmembrane region" description="Helical" evidence="5">
    <location>
        <begin position="52"/>
        <end position="73"/>
    </location>
</feature>
<dbReference type="OrthoDB" id="3435461at2759"/>
<organism evidence="7">
    <name type="scientific">Blumeria graminis f. sp. tritici 96224</name>
    <dbReference type="NCBI Taxonomy" id="1268274"/>
    <lineage>
        <taxon>Eukaryota</taxon>
        <taxon>Fungi</taxon>
        <taxon>Dikarya</taxon>
        <taxon>Ascomycota</taxon>
        <taxon>Pezizomycotina</taxon>
        <taxon>Leotiomycetes</taxon>
        <taxon>Erysiphales</taxon>
        <taxon>Erysiphaceae</taxon>
        <taxon>Blumeria</taxon>
    </lineage>
</organism>